<feature type="chain" id="PRO_5046181729" description="DUF2202 domain-containing protein" evidence="1">
    <location>
        <begin position="20"/>
        <end position="232"/>
    </location>
</feature>
<accession>A0ABQ6FDQ7</accession>
<dbReference type="Proteomes" id="UP001157167">
    <property type="component" value="Unassembled WGS sequence"/>
</dbReference>
<comment type="caution">
    <text evidence="3">The sequence shown here is derived from an EMBL/GenBank/DDBJ whole genome shotgun (WGS) entry which is preliminary data.</text>
</comment>
<dbReference type="EMBL" id="BSPX01000048">
    <property type="protein sequence ID" value="GLT23444.1"/>
    <property type="molecule type" value="Genomic_DNA"/>
</dbReference>
<protein>
    <recommendedName>
        <fullName evidence="2">DUF2202 domain-containing protein</fullName>
    </recommendedName>
</protein>
<evidence type="ECO:0000259" key="2">
    <source>
        <dbReference type="Pfam" id="PF09968"/>
    </source>
</evidence>
<reference evidence="4" key="1">
    <citation type="journal article" date="2019" name="Int. J. Syst. Evol. Microbiol.">
        <title>The Global Catalogue of Microorganisms (GCM) 10K type strain sequencing project: providing services to taxonomists for standard genome sequencing and annotation.</title>
        <authorList>
            <consortium name="The Broad Institute Genomics Platform"/>
            <consortium name="The Broad Institute Genome Sequencing Center for Infectious Disease"/>
            <person name="Wu L."/>
            <person name="Ma J."/>
        </authorList>
    </citation>
    <scope>NUCLEOTIDE SEQUENCE [LARGE SCALE GENOMIC DNA]</scope>
    <source>
        <strain evidence="4">NBRC 102407</strain>
    </source>
</reference>
<evidence type="ECO:0000313" key="3">
    <source>
        <dbReference type="EMBL" id="GLT23444.1"/>
    </source>
</evidence>
<proteinExistence type="predicted"/>
<evidence type="ECO:0000313" key="4">
    <source>
        <dbReference type="Proteomes" id="UP001157167"/>
    </source>
</evidence>
<gene>
    <name evidence="3" type="ORF">GCM10007933_29100</name>
</gene>
<dbReference type="InterPro" id="IPR012347">
    <property type="entry name" value="Ferritin-like"/>
</dbReference>
<dbReference type="Gene3D" id="1.20.1260.10">
    <property type="match status" value="1"/>
</dbReference>
<sequence>MKTHRLRIASTLFAACLLAACGGSGGGTQQSGPPFVVNADGTSSFVSSALGTTLAALPLESLSTAESASLTYMREEEKLAHDVYARLNTLWGSQTPIFGNIAQSEATHTEAVRLLLVRYSLPDPAANLGEGLFVAPVLQQLYHDLTAQGSTSLINALRVGAAIEEIDILDLENALPTIDNQDIRQVYANLLKGSRNHLRAFVQALAQQGVTYTPAYLTNDAYTAIVTTAFER</sequence>
<feature type="signal peptide" evidence="1">
    <location>
        <begin position="1"/>
        <end position="19"/>
    </location>
</feature>
<feature type="domain" description="DUF2202" evidence="2">
    <location>
        <begin position="68"/>
        <end position="228"/>
    </location>
</feature>
<evidence type="ECO:0000256" key="1">
    <source>
        <dbReference type="SAM" id="SignalP"/>
    </source>
</evidence>
<keyword evidence="1" id="KW-0732">Signal</keyword>
<dbReference type="SUPFAM" id="SSF47240">
    <property type="entry name" value="Ferritin-like"/>
    <property type="match status" value="1"/>
</dbReference>
<dbReference type="PROSITE" id="PS51257">
    <property type="entry name" value="PROKAR_LIPOPROTEIN"/>
    <property type="match status" value="1"/>
</dbReference>
<dbReference type="InterPro" id="IPR009078">
    <property type="entry name" value="Ferritin-like_SF"/>
</dbReference>
<dbReference type="Pfam" id="PF09968">
    <property type="entry name" value="DUF2202"/>
    <property type="match status" value="1"/>
</dbReference>
<organism evidence="3 4">
    <name type="scientific">Zoogloea oryzae</name>
    <dbReference type="NCBI Taxonomy" id="310767"/>
    <lineage>
        <taxon>Bacteria</taxon>
        <taxon>Pseudomonadati</taxon>
        <taxon>Pseudomonadota</taxon>
        <taxon>Betaproteobacteria</taxon>
        <taxon>Rhodocyclales</taxon>
        <taxon>Zoogloeaceae</taxon>
        <taxon>Zoogloea</taxon>
    </lineage>
</organism>
<dbReference type="RefSeq" id="WP_284188650.1">
    <property type="nucleotide sequence ID" value="NZ_BSPX01000048.1"/>
</dbReference>
<dbReference type="InterPro" id="IPR019243">
    <property type="entry name" value="DUF2202"/>
</dbReference>
<keyword evidence="4" id="KW-1185">Reference proteome</keyword>
<name>A0ABQ6FDQ7_9RHOO</name>
<dbReference type="CDD" id="cd01048">
    <property type="entry name" value="Ferritin_like_AB2"/>
    <property type="match status" value="1"/>
</dbReference>